<dbReference type="PANTHER" id="PTHR34071">
    <property type="entry name" value="5-NITROIMIDAZOLE ANTIBIOTICS RESISTANCE PROTEIN, NIMA-FAMILY-RELATED PROTEIN-RELATED"/>
    <property type="match status" value="1"/>
</dbReference>
<dbReference type="SUPFAM" id="SSF50475">
    <property type="entry name" value="FMN-binding split barrel"/>
    <property type="match status" value="1"/>
</dbReference>
<comment type="caution">
    <text evidence="2">The sequence shown here is derived from an EMBL/GenBank/DDBJ whole genome shotgun (WGS) entry which is preliminary data.</text>
</comment>
<sequence>MIATDEIMPGAQGPHGAMRRDDREITDRLEIEQIIQGARIMYLALCRDDVPFAVPVFYAWDGQALYFHSARSGAKIDIMKRNNKVCFVISVDQGVIEEAMVCNFEARHRTVIGFGEAMFVEDEQEKIAALQRIVERFTARPSAFPAANLKATQVIRINVLSLTGKKHGF</sequence>
<evidence type="ECO:0008006" key="4">
    <source>
        <dbReference type="Google" id="ProtNLM"/>
    </source>
</evidence>
<accession>A0A366IA58</accession>
<keyword evidence="3" id="KW-1185">Reference proteome</keyword>
<name>A0A366IA58_9GAMM</name>
<dbReference type="Proteomes" id="UP000253046">
    <property type="component" value="Unassembled WGS sequence"/>
</dbReference>
<dbReference type="AlphaFoldDB" id="A0A366IA58"/>
<evidence type="ECO:0000313" key="3">
    <source>
        <dbReference type="Proteomes" id="UP000253046"/>
    </source>
</evidence>
<dbReference type="Pfam" id="PF12900">
    <property type="entry name" value="Pyridox_ox_2"/>
    <property type="match status" value="1"/>
</dbReference>
<dbReference type="InterPro" id="IPR024747">
    <property type="entry name" value="Pyridox_Oxase-rel"/>
</dbReference>
<dbReference type="PANTHER" id="PTHR34071:SF2">
    <property type="entry name" value="FLAVIN-NUCLEOTIDE-BINDING PROTEIN"/>
    <property type="match status" value="1"/>
</dbReference>
<evidence type="ECO:0000313" key="2">
    <source>
        <dbReference type="EMBL" id="RBP66831.1"/>
    </source>
</evidence>
<proteinExistence type="predicted"/>
<dbReference type="InterPro" id="IPR012349">
    <property type="entry name" value="Split_barrel_FMN-bd"/>
</dbReference>
<dbReference type="EMBL" id="QNRY01000002">
    <property type="protein sequence ID" value="RBP66831.1"/>
    <property type="molecule type" value="Genomic_DNA"/>
</dbReference>
<organism evidence="2 3">
    <name type="scientific">Brenneria salicis ATCC 15712 = DSM 30166</name>
    <dbReference type="NCBI Taxonomy" id="714314"/>
    <lineage>
        <taxon>Bacteria</taxon>
        <taxon>Pseudomonadati</taxon>
        <taxon>Pseudomonadota</taxon>
        <taxon>Gammaproteobacteria</taxon>
        <taxon>Enterobacterales</taxon>
        <taxon>Pectobacteriaceae</taxon>
        <taxon>Brenneria</taxon>
    </lineage>
</organism>
<dbReference type="Gene3D" id="2.30.110.10">
    <property type="entry name" value="Electron Transport, Fmn-binding Protein, Chain A"/>
    <property type="match status" value="1"/>
</dbReference>
<feature type="region of interest" description="Disordered" evidence="1">
    <location>
        <begin position="1"/>
        <end position="21"/>
    </location>
</feature>
<dbReference type="RefSeq" id="WP_240634905.1">
    <property type="nucleotide sequence ID" value="NZ_AGJP01000001.1"/>
</dbReference>
<gene>
    <name evidence="2" type="ORF">DES54_10239</name>
</gene>
<reference evidence="2 3" key="1">
    <citation type="submission" date="2018-06" db="EMBL/GenBank/DDBJ databases">
        <title>Genomic Encyclopedia of Type Strains, Phase IV (KMG-IV): sequencing the most valuable type-strain genomes for metagenomic binning, comparative biology and taxonomic classification.</title>
        <authorList>
            <person name="Goeker M."/>
        </authorList>
    </citation>
    <scope>NUCLEOTIDE SEQUENCE [LARGE SCALE GENOMIC DNA]</scope>
    <source>
        <strain evidence="2 3">DSM 30166</strain>
    </source>
</reference>
<protein>
    <recommendedName>
        <fullName evidence="4">Nitroimidazol reductase NimA-like FMN-containing flavoprotein (Pyridoxamine 5'-phosphate oxidase superfamily)</fullName>
    </recommendedName>
</protein>
<evidence type="ECO:0000256" key="1">
    <source>
        <dbReference type="SAM" id="MobiDB-lite"/>
    </source>
</evidence>